<dbReference type="CDD" id="cd02933">
    <property type="entry name" value="OYE_like_FMN"/>
    <property type="match status" value="1"/>
</dbReference>
<dbReference type="EMBL" id="KN832993">
    <property type="protein sequence ID" value="KIM82855.1"/>
    <property type="molecule type" value="Genomic_DNA"/>
</dbReference>
<dbReference type="InParanoid" id="A0A0C3FEI8"/>
<sequence>MHSSSQKLFEPIQVGDLKLDHRVVMAPLTRFRATETHAPGPYAVEYYTQRTDTPGTLIITEATLIAEKAGGYFGVPGIWSDEQIAGWKKIVDAIRAKGSFIYLQLWALGRTADPEEIKKENPANDFIAPSAIPLTGKTAVPRPMTVAEIKEFVQLYATAASNAVHKAGFDGVEIHGANGYLVDQFLQDVSNDRTDEYGGSVENRSRFALEVIDAVVKAVGEKKTGIRFSPWSIFQDMAMKDPVPQYTDVITRIRDLYPDFSYIHVVEPRVDGSTTRNAVNSHQASQSDLIRDLWAPRPFISVGAFDRKLGLEVAEKKGHLIAYGRPFISNPDLVYRLKNNLPLAKGNRATYYGPRNWTPEGYTDYPVAVQA</sequence>
<proteinExistence type="predicted"/>
<dbReference type="AlphaFoldDB" id="A0A0C3FEI8"/>
<dbReference type="InterPro" id="IPR013785">
    <property type="entry name" value="Aldolase_TIM"/>
</dbReference>
<dbReference type="HOGENOM" id="CLU_012153_0_0_1"/>
<name>A0A0C3FEI8_PILCF</name>
<dbReference type="Gene3D" id="3.20.20.70">
    <property type="entry name" value="Aldolase class I"/>
    <property type="match status" value="1"/>
</dbReference>
<dbReference type="GO" id="GO:0010181">
    <property type="term" value="F:FMN binding"/>
    <property type="evidence" value="ECO:0007669"/>
    <property type="project" value="InterPro"/>
</dbReference>
<evidence type="ECO:0000259" key="1">
    <source>
        <dbReference type="Pfam" id="PF00724"/>
    </source>
</evidence>
<keyword evidence="3" id="KW-1185">Reference proteome</keyword>
<reference evidence="2 3" key="1">
    <citation type="submission" date="2014-04" db="EMBL/GenBank/DDBJ databases">
        <authorList>
            <consortium name="DOE Joint Genome Institute"/>
            <person name="Kuo A."/>
            <person name="Tarkka M."/>
            <person name="Buscot F."/>
            <person name="Kohler A."/>
            <person name="Nagy L.G."/>
            <person name="Floudas D."/>
            <person name="Copeland A."/>
            <person name="Barry K.W."/>
            <person name="Cichocki N."/>
            <person name="Veneault-Fourrey C."/>
            <person name="LaButti K."/>
            <person name="Lindquist E.A."/>
            <person name="Lipzen A."/>
            <person name="Lundell T."/>
            <person name="Morin E."/>
            <person name="Murat C."/>
            <person name="Sun H."/>
            <person name="Tunlid A."/>
            <person name="Henrissat B."/>
            <person name="Grigoriev I.V."/>
            <person name="Hibbett D.S."/>
            <person name="Martin F."/>
            <person name="Nordberg H.P."/>
            <person name="Cantor M.N."/>
            <person name="Hua S.X."/>
        </authorList>
    </citation>
    <scope>NUCLEOTIDE SEQUENCE [LARGE SCALE GENOMIC DNA]</scope>
    <source>
        <strain evidence="2 3">F 1598</strain>
    </source>
</reference>
<gene>
    <name evidence="2" type="ORF">PILCRDRAFT_7744</name>
</gene>
<reference evidence="3" key="2">
    <citation type="submission" date="2015-01" db="EMBL/GenBank/DDBJ databases">
        <title>Evolutionary Origins and Diversification of the Mycorrhizal Mutualists.</title>
        <authorList>
            <consortium name="DOE Joint Genome Institute"/>
            <consortium name="Mycorrhizal Genomics Consortium"/>
            <person name="Kohler A."/>
            <person name="Kuo A."/>
            <person name="Nagy L.G."/>
            <person name="Floudas D."/>
            <person name="Copeland A."/>
            <person name="Barry K.W."/>
            <person name="Cichocki N."/>
            <person name="Veneault-Fourrey C."/>
            <person name="LaButti K."/>
            <person name="Lindquist E.A."/>
            <person name="Lipzen A."/>
            <person name="Lundell T."/>
            <person name="Morin E."/>
            <person name="Murat C."/>
            <person name="Riley R."/>
            <person name="Ohm R."/>
            <person name="Sun H."/>
            <person name="Tunlid A."/>
            <person name="Henrissat B."/>
            <person name="Grigoriev I.V."/>
            <person name="Hibbett D.S."/>
            <person name="Martin F."/>
        </authorList>
    </citation>
    <scope>NUCLEOTIDE SEQUENCE [LARGE SCALE GENOMIC DNA]</scope>
    <source>
        <strain evidence="3">F 1598</strain>
    </source>
</reference>
<evidence type="ECO:0000313" key="3">
    <source>
        <dbReference type="Proteomes" id="UP000054166"/>
    </source>
</evidence>
<feature type="domain" description="NADH:flavin oxidoreductase/NADH oxidase N-terminal" evidence="1">
    <location>
        <begin position="7"/>
        <end position="343"/>
    </location>
</feature>
<protein>
    <recommendedName>
        <fullName evidence="1">NADH:flavin oxidoreductase/NADH oxidase N-terminal domain-containing protein</fullName>
    </recommendedName>
</protein>
<dbReference type="FunCoup" id="A0A0C3FEI8">
    <property type="interactions" value="254"/>
</dbReference>
<organism evidence="2 3">
    <name type="scientific">Piloderma croceum (strain F 1598)</name>
    <dbReference type="NCBI Taxonomy" id="765440"/>
    <lineage>
        <taxon>Eukaryota</taxon>
        <taxon>Fungi</taxon>
        <taxon>Dikarya</taxon>
        <taxon>Basidiomycota</taxon>
        <taxon>Agaricomycotina</taxon>
        <taxon>Agaricomycetes</taxon>
        <taxon>Agaricomycetidae</taxon>
        <taxon>Atheliales</taxon>
        <taxon>Atheliaceae</taxon>
        <taxon>Piloderma</taxon>
    </lineage>
</organism>
<dbReference type="Pfam" id="PF00724">
    <property type="entry name" value="Oxidored_FMN"/>
    <property type="match status" value="1"/>
</dbReference>
<dbReference type="PANTHER" id="PTHR22893:SF91">
    <property type="entry name" value="NADPH DEHYDROGENASE 2-RELATED"/>
    <property type="match status" value="1"/>
</dbReference>
<dbReference type="Proteomes" id="UP000054166">
    <property type="component" value="Unassembled WGS sequence"/>
</dbReference>
<accession>A0A0C3FEI8</accession>
<dbReference type="SUPFAM" id="SSF51395">
    <property type="entry name" value="FMN-linked oxidoreductases"/>
    <property type="match status" value="1"/>
</dbReference>
<dbReference type="GO" id="GO:0016491">
    <property type="term" value="F:oxidoreductase activity"/>
    <property type="evidence" value="ECO:0007669"/>
    <property type="project" value="InterPro"/>
</dbReference>
<dbReference type="STRING" id="765440.A0A0C3FEI8"/>
<dbReference type="OrthoDB" id="276546at2759"/>
<evidence type="ECO:0000313" key="2">
    <source>
        <dbReference type="EMBL" id="KIM82855.1"/>
    </source>
</evidence>
<dbReference type="InterPro" id="IPR045247">
    <property type="entry name" value="Oye-like"/>
</dbReference>
<dbReference type="FunFam" id="3.20.20.70:FF:000138">
    <property type="entry name" value="NADPH dehydrogenase 1"/>
    <property type="match status" value="1"/>
</dbReference>
<dbReference type="InterPro" id="IPR001155">
    <property type="entry name" value="OxRdtase_FMN_N"/>
</dbReference>
<dbReference type="PANTHER" id="PTHR22893">
    <property type="entry name" value="NADH OXIDOREDUCTASE-RELATED"/>
    <property type="match status" value="1"/>
</dbReference>